<keyword evidence="4 5" id="KW-0472">Membrane</keyword>
<evidence type="ECO:0000256" key="5">
    <source>
        <dbReference type="SAM" id="Phobius"/>
    </source>
</evidence>
<dbReference type="GO" id="GO:0005886">
    <property type="term" value="C:plasma membrane"/>
    <property type="evidence" value="ECO:0007669"/>
    <property type="project" value="TreeGrafter"/>
</dbReference>
<feature type="transmembrane region" description="Helical" evidence="5">
    <location>
        <begin position="125"/>
        <end position="142"/>
    </location>
</feature>
<sequence>MVCLLFGLQLGGGVYPWNNARIIALFTLFGVFIIAFSALQIKLGDEATLPPRVAKDRTLIFASFFVMTIDGAYYAVAYFLPLWFQAVLGVSASKSGIYSIPQIIGAISCSLLAGFIVIKTGHYGPVVVASTVITTVACGLLFTLKPSSGAGEWIGYQILVGIGIGLGMQQAAVIVQNFFGPEDIPTAIAAVTFFQASGPTIMVSVAQNVFDQRLAADLVKIIPGITPKVVLNTGVTNLRKLVPESQRDVVINAINNALSRTWLACLIVSALSVIGVVGMKWKVIKR</sequence>
<feature type="transmembrane region" description="Helical" evidence="5">
    <location>
        <begin position="96"/>
        <end position="118"/>
    </location>
</feature>
<accession>A0A8H3F001</accession>
<feature type="transmembrane region" description="Helical" evidence="5">
    <location>
        <begin position="261"/>
        <end position="281"/>
    </location>
</feature>
<protein>
    <recommendedName>
        <fullName evidence="8">Major facilitator superfamily transporter</fullName>
    </recommendedName>
</protein>
<name>A0A8H3F001_9LECA</name>
<dbReference type="PANTHER" id="PTHR23501:SF199">
    <property type="entry name" value="MFS EFFLUX TRANSPORTER INPD-RELATED"/>
    <property type="match status" value="1"/>
</dbReference>
<dbReference type="AlphaFoldDB" id="A0A8H3F001"/>
<evidence type="ECO:0008006" key="8">
    <source>
        <dbReference type="Google" id="ProtNLM"/>
    </source>
</evidence>
<comment type="subcellular location">
    <subcellularLocation>
        <location evidence="1">Membrane</location>
        <topology evidence="1">Multi-pass membrane protein</topology>
    </subcellularLocation>
</comment>
<dbReference type="FunFam" id="1.20.1250.20:FF:000196">
    <property type="entry name" value="MFS toxin efflux pump (AflT)"/>
    <property type="match status" value="1"/>
</dbReference>
<dbReference type="EMBL" id="CAJPDR010000092">
    <property type="protein sequence ID" value="CAF9916706.1"/>
    <property type="molecule type" value="Genomic_DNA"/>
</dbReference>
<dbReference type="InterPro" id="IPR011701">
    <property type="entry name" value="MFS"/>
</dbReference>
<dbReference type="Proteomes" id="UP000664203">
    <property type="component" value="Unassembled WGS sequence"/>
</dbReference>
<dbReference type="SUPFAM" id="SSF103473">
    <property type="entry name" value="MFS general substrate transporter"/>
    <property type="match status" value="1"/>
</dbReference>
<proteinExistence type="predicted"/>
<dbReference type="InterPro" id="IPR036259">
    <property type="entry name" value="MFS_trans_sf"/>
</dbReference>
<dbReference type="GO" id="GO:0022857">
    <property type="term" value="F:transmembrane transporter activity"/>
    <property type="evidence" value="ECO:0007669"/>
    <property type="project" value="InterPro"/>
</dbReference>
<evidence type="ECO:0000256" key="1">
    <source>
        <dbReference type="ARBA" id="ARBA00004141"/>
    </source>
</evidence>
<organism evidence="6 7">
    <name type="scientific">Alectoria fallacina</name>
    <dbReference type="NCBI Taxonomy" id="1903189"/>
    <lineage>
        <taxon>Eukaryota</taxon>
        <taxon>Fungi</taxon>
        <taxon>Dikarya</taxon>
        <taxon>Ascomycota</taxon>
        <taxon>Pezizomycotina</taxon>
        <taxon>Lecanoromycetes</taxon>
        <taxon>OSLEUM clade</taxon>
        <taxon>Lecanoromycetidae</taxon>
        <taxon>Lecanorales</taxon>
        <taxon>Lecanorineae</taxon>
        <taxon>Parmeliaceae</taxon>
        <taxon>Alectoria</taxon>
    </lineage>
</organism>
<feature type="transmembrane region" description="Helical" evidence="5">
    <location>
        <begin position="187"/>
        <end position="210"/>
    </location>
</feature>
<dbReference type="Gene3D" id="1.20.1250.20">
    <property type="entry name" value="MFS general substrate transporter like domains"/>
    <property type="match status" value="1"/>
</dbReference>
<keyword evidence="3 5" id="KW-1133">Transmembrane helix</keyword>
<gene>
    <name evidence="6" type="ORF">ALECFALPRED_010824</name>
</gene>
<evidence type="ECO:0000256" key="4">
    <source>
        <dbReference type="ARBA" id="ARBA00023136"/>
    </source>
</evidence>
<dbReference type="PANTHER" id="PTHR23501">
    <property type="entry name" value="MAJOR FACILITATOR SUPERFAMILY"/>
    <property type="match status" value="1"/>
</dbReference>
<keyword evidence="2 5" id="KW-0812">Transmembrane</keyword>
<keyword evidence="7" id="KW-1185">Reference proteome</keyword>
<evidence type="ECO:0000256" key="3">
    <source>
        <dbReference type="ARBA" id="ARBA00022989"/>
    </source>
</evidence>
<feature type="transmembrane region" description="Helical" evidence="5">
    <location>
        <begin position="20"/>
        <end position="39"/>
    </location>
</feature>
<dbReference type="OrthoDB" id="10021397at2759"/>
<reference evidence="6" key="1">
    <citation type="submission" date="2021-03" db="EMBL/GenBank/DDBJ databases">
        <authorList>
            <person name="Tagirdzhanova G."/>
        </authorList>
    </citation>
    <scope>NUCLEOTIDE SEQUENCE</scope>
</reference>
<evidence type="ECO:0000313" key="7">
    <source>
        <dbReference type="Proteomes" id="UP000664203"/>
    </source>
</evidence>
<feature type="transmembrane region" description="Helical" evidence="5">
    <location>
        <begin position="154"/>
        <end position="175"/>
    </location>
</feature>
<evidence type="ECO:0000256" key="2">
    <source>
        <dbReference type="ARBA" id="ARBA00022692"/>
    </source>
</evidence>
<feature type="transmembrane region" description="Helical" evidence="5">
    <location>
        <begin position="59"/>
        <end position="84"/>
    </location>
</feature>
<evidence type="ECO:0000313" key="6">
    <source>
        <dbReference type="EMBL" id="CAF9916706.1"/>
    </source>
</evidence>
<dbReference type="Pfam" id="PF07690">
    <property type="entry name" value="MFS_1"/>
    <property type="match status" value="1"/>
</dbReference>
<comment type="caution">
    <text evidence="6">The sequence shown here is derived from an EMBL/GenBank/DDBJ whole genome shotgun (WGS) entry which is preliminary data.</text>
</comment>